<reference evidence="1" key="1">
    <citation type="submission" date="2020-04" db="EMBL/GenBank/DDBJ databases">
        <title>Deep metagenomics examines the oral microbiome during advanced dental caries in children, revealing novel taxa and co-occurrences with host molecules.</title>
        <authorList>
            <person name="Baker J.L."/>
            <person name="Morton J.T."/>
            <person name="Dinis M."/>
            <person name="Alvarez R."/>
            <person name="Tran N.C."/>
            <person name="Knight R."/>
            <person name="Edlund A."/>
        </authorList>
    </citation>
    <scope>NUCLEOTIDE SEQUENCE</scope>
    <source>
        <strain evidence="1">JCVI_23_bin.11</strain>
    </source>
</reference>
<protein>
    <submittedName>
        <fullName evidence="1">Uncharacterized protein</fullName>
    </submittedName>
</protein>
<accession>A0A930DZH7</accession>
<evidence type="ECO:0000313" key="1">
    <source>
        <dbReference type="EMBL" id="MBF1306177.1"/>
    </source>
</evidence>
<dbReference type="AlphaFoldDB" id="A0A930DZH7"/>
<dbReference type="EMBL" id="JABZRE010000001">
    <property type="protein sequence ID" value="MBF1306177.1"/>
    <property type="molecule type" value="Genomic_DNA"/>
</dbReference>
<dbReference type="Proteomes" id="UP000758611">
    <property type="component" value="Unassembled WGS sequence"/>
</dbReference>
<name>A0A930DZH7_9FIRM</name>
<gene>
    <name evidence="1" type="ORF">HXM94_00035</name>
</gene>
<dbReference type="RefSeq" id="WP_278476562.1">
    <property type="nucleotide sequence ID" value="NZ_JABZRE010000001.1"/>
</dbReference>
<comment type="caution">
    <text evidence="1">The sequence shown here is derived from an EMBL/GenBank/DDBJ whole genome shotgun (WGS) entry which is preliminary data.</text>
</comment>
<organism evidence="1 2">
    <name type="scientific">Parvimonas micra</name>
    <dbReference type="NCBI Taxonomy" id="33033"/>
    <lineage>
        <taxon>Bacteria</taxon>
        <taxon>Bacillati</taxon>
        <taxon>Bacillota</taxon>
        <taxon>Tissierellia</taxon>
        <taxon>Tissierellales</taxon>
        <taxon>Peptoniphilaceae</taxon>
        <taxon>Parvimonas</taxon>
    </lineage>
</organism>
<evidence type="ECO:0000313" key="2">
    <source>
        <dbReference type="Proteomes" id="UP000758611"/>
    </source>
</evidence>
<sequence length="346" mass="40317">MITKTTLQTRANYLEQFLELSKTISTETITEAFDSNSLREVFSENELSSLQKDNVLKDLKPNSTLLEVLSEIAKELNSDTFDFESLEKFYKEFNLESTPPEWFKSPKAVKDAKKVGEFKKFYKIMFDMSHPQSPEHTARSFAECMKNYFYLSSKDYETIRNEFGKLFRCKKFGYSSNHSRLARFLFNPGINSFYKFLNSIFSADEKRIKAEFKIFYSFSKNKLSFKKDINNFEIGSFKLNKELGIPSNHATKIFESDSSAEAIKGIVSSMIRSHYKLLSNGIGIMRNLFEQGKAPLELLTDEELKIYMRNKELYSLQLGFSNIDEIQKDRISKIIYSYVFEESGFE</sequence>
<proteinExistence type="predicted"/>